<organism evidence="5 6">
    <name type="scientific">Tritrichomonas musculus</name>
    <dbReference type="NCBI Taxonomy" id="1915356"/>
    <lineage>
        <taxon>Eukaryota</taxon>
        <taxon>Metamonada</taxon>
        <taxon>Parabasalia</taxon>
        <taxon>Tritrichomonadida</taxon>
        <taxon>Tritrichomonadidae</taxon>
        <taxon>Tritrichomonas</taxon>
    </lineage>
</organism>
<gene>
    <name evidence="5" type="ORF">M9Y10_035028</name>
</gene>
<dbReference type="SUPFAM" id="SSF48452">
    <property type="entry name" value="TPR-like"/>
    <property type="match status" value="2"/>
</dbReference>
<dbReference type="Proteomes" id="UP001470230">
    <property type="component" value="Unassembled WGS sequence"/>
</dbReference>
<feature type="compositionally biased region" description="Low complexity" evidence="4">
    <location>
        <begin position="988"/>
        <end position="1028"/>
    </location>
</feature>
<feature type="region of interest" description="Disordered" evidence="4">
    <location>
        <begin position="980"/>
        <end position="1041"/>
    </location>
</feature>
<dbReference type="EMBL" id="JAPFFF010000005">
    <property type="protein sequence ID" value="KAK8890256.1"/>
    <property type="molecule type" value="Genomic_DNA"/>
</dbReference>
<dbReference type="PANTHER" id="PTHR12558">
    <property type="entry name" value="CELL DIVISION CYCLE 16,23,27"/>
    <property type="match status" value="1"/>
</dbReference>
<evidence type="ECO:0008006" key="7">
    <source>
        <dbReference type="Google" id="ProtNLM"/>
    </source>
</evidence>
<evidence type="ECO:0000256" key="1">
    <source>
        <dbReference type="ARBA" id="ARBA00022803"/>
    </source>
</evidence>
<sequence>MSLENQESNSYDTDDYQYDNSDEEYAPPDNNLSTQEKLDQVLNSQSIEKAKSLLEHIESSNQQEEYTILILRSIISLKRHLFVEAFNYAQEASKIEKGNILPYKIQIYSQRKEKIDKIIETLIQMFQNTKPDLETMILISPKLPKIAKSKDSVVNSYFNAIHLDKQLIPAIQYIPPSKNTLEKRIEILKEYCQDNLEACSMLIQILIKEKGLIDKASDFLQFLPEDHPTRLLYKILFGAHPVETAKILCSQKGNNQHFKNFIKFYEEKNYLALQRFVQNEPFFAAGWLLLADLSNDQASKYFALKKSYEIYEKKEVKQKLEELSGMIIMLDDKGEDVILFSSPEDQKEFNEVQKIWNQYLETKDKEVLKSILAMKNNFMISKIKTDAIMELKDIIGDDDVVKHLESIKETKYRKVYNILGHFLLEKGNIEEAVKNFVEDANFGSDDPVCLEIASRKLIEDEKIDQALNLCLKALDHEWAIFRAGLIYQRLGKHQEALNMFYKIIRNRPNSNNDKKVKNDNSNDTNNNNNNNNTNDNNNDNDNNDNIINVSRSIDMANIKGESSNFILTDDSISVASVWKVVAQSLASMNKFMSLKDTLAELRKIGSPDLDYESLYNVFHENNISIDHTYDINTSPLRFHNFLRQIVSNIRMLKWQGRIKTCMVLVNKYHDIVVQFIEKWGNLGAILKASGDFFLEGFIASGNQNQSLFAEALNTYKKRAAIDLVPESFVDIANVLHLVGKNEDARTVLKRVLSKYPDSQIIWVNLGVLYAIDSRFPQARHCFIAASQISFDSQNGKVFTYIATVEKALNDLNMMEKAIRRAEEMNMSDASLLQLKSLDGKLNQFDASLCIYEGEIVSRNLPKLCLLRGLPVQALGYALMLNDNNEIANAYEALGKYEQALLFSEDEEQRDRLSKLIGAKDSSIEDENSNEKIDSLINKFKDGNDLISKLTVAALYISKNDKKEAYVILKSLLESSCIKQKENSNKSGNIDNNDHNNNNDNNKNSTENDANNTNNDNNNDNTNADNDNNANDKNDKNEANMNSSIKIPGRYMKVLLTWMLQIAPPKEKISIKMIETDPLLFFLNLKRSNDEGQAALQMYKKFVSKPYAIKLFVLLYLKNDYQSINPANVISAAESLLTLAPSRESIKILIATEIRMNQHKEAIKSIQQLQILDPNEIPKTAELLQKLISKI</sequence>
<keyword evidence="6" id="KW-1185">Reference proteome</keyword>
<dbReference type="PROSITE" id="PS50005">
    <property type="entry name" value="TPR"/>
    <property type="match status" value="1"/>
</dbReference>
<name>A0ABR2KHL6_9EUKA</name>
<evidence type="ECO:0000256" key="4">
    <source>
        <dbReference type="SAM" id="MobiDB-lite"/>
    </source>
</evidence>
<dbReference type="Pfam" id="PF13174">
    <property type="entry name" value="TPR_6"/>
    <property type="match status" value="2"/>
</dbReference>
<comment type="similarity">
    <text evidence="2">Belongs to the APC3/CDC27 family.</text>
</comment>
<evidence type="ECO:0000313" key="6">
    <source>
        <dbReference type="Proteomes" id="UP001470230"/>
    </source>
</evidence>
<evidence type="ECO:0000256" key="2">
    <source>
        <dbReference type="ARBA" id="ARBA00038210"/>
    </source>
</evidence>
<dbReference type="InterPro" id="IPR011990">
    <property type="entry name" value="TPR-like_helical_dom_sf"/>
</dbReference>
<feature type="compositionally biased region" description="Polar residues" evidence="4">
    <location>
        <begin position="1"/>
        <end position="11"/>
    </location>
</feature>
<evidence type="ECO:0000313" key="5">
    <source>
        <dbReference type="EMBL" id="KAK8890256.1"/>
    </source>
</evidence>
<feature type="repeat" description="TPR" evidence="3">
    <location>
        <begin position="477"/>
        <end position="510"/>
    </location>
</feature>
<accession>A0ABR2KHL6</accession>
<dbReference type="SMART" id="SM00028">
    <property type="entry name" value="TPR"/>
    <property type="match status" value="6"/>
</dbReference>
<evidence type="ECO:0000256" key="3">
    <source>
        <dbReference type="PROSITE-ProRule" id="PRU00339"/>
    </source>
</evidence>
<dbReference type="PANTHER" id="PTHR12558:SF13">
    <property type="entry name" value="CELL DIVISION CYCLE PROTEIN 27 HOMOLOG"/>
    <property type="match status" value="1"/>
</dbReference>
<comment type="caution">
    <text evidence="5">The sequence shown here is derived from an EMBL/GenBank/DDBJ whole genome shotgun (WGS) entry which is preliminary data.</text>
</comment>
<feature type="region of interest" description="Disordered" evidence="4">
    <location>
        <begin position="1"/>
        <end position="34"/>
    </location>
</feature>
<dbReference type="Gene3D" id="1.25.40.10">
    <property type="entry name" value="Tetratricopeptide repeat domain"/>
    <property type="match status" value="2"/>
</dbReference>
<feature type="compositionally biased region" description="Acidic residues" evidence="4">
    <location>
        <begin position="12"/>
        <end position="26"/>
    </location>
</feature>
<protein>
    <recommendedName>
        <fullName evidence="7">TPR-like protein</fullName>
    </recommendedName>
</protein>
<proteinExistence type="inferred from homology"/>
<feature type="compositionally biased region" description="Low complexity" evidence="4">
    <location>
        <begin position="521"/>
        <end position="546"/>
    </location>
</feature>
<dbReference type="InterPro" id="IPR019734">
    <property type="entry name" value="TPR_rpt"/>
</dbReference>
<feature type="region of interest" description="Disordered" evidence="4">
    <location>
        <begin position="508"/>
        <end position="546"/>
    </location>
</feature>
<keyword evidence="1 3" id="KW-0802">TPR repeat</keyword>
<reference evidence="5 6" key="1">
    <citation type="submission" date="2024-04" db="EMBL/GenBank/DDBJ databases">
        <title>Tritrichomonas musculus Genome.</title>
        <authorList>
            <person name="Alves-Ferreira E."/>
            <person name="Grigg M."/>
            <person name="Lorenzi H."/>
            <person name="Galac M."/>
        </authorList>
    </citation>
    <scope>NUCLEOTIDE SEQUENCE [LARGE SCALE GENOMIC DNA]</scope>
    <source>
        <strain evidence="5 6">EAF2021</strain>
    </source>
</reference>